<feature type="domain" description="Transposase IS200-like" evidence="1">
    <location>
        <begin position="7"/>
        <end position="145"/>
    </location>
</feature>
<evidence type="ECO:0000313" key="2">
    <source>
        <dbReference type="EMBL" id="KKP85793.1"/>
    </source>
</evidence>
<reference evidence="2 3" key="1">
    <citation type="journal article" date="2015" name="Nature">
        <title>rRNA introns, odd ribosomes, and small enigmatic genomes across a large radiation of phyla.</title>
        <authorList>
            <person name="Brown C.T."/>
            <person name="Hug L.A."/>
            <person name="Thomas B.C."/>
            <person name="Sharon I."/>
            <person name="Castelle C.J."/>
            <person name="Singh A."/>
            <person name="Wilkins M.J."/>
            <person name="Williams K.H."/>
            <person name="Banfield J.F."/>
        </authorList>
    </citation>
    <scope>NUCLEOTIDE SEQUENCE [LARGE SCALE GENOMIC DNA]</scope>
</reference>
<dbReference type="Gene3D" id="3.30.70.1290">
    <property type="entry name" value="Transposase IS200-like"/>
    <property type="match status" value="1"/>
</dbReference>
<protein>
    <recommendedName>
        <fullName evidence="1">Transposase IS200-like domain-containing protein</fullName>
    </recommendedName>
</protein>
<dbReference type="GO" id="GO:0004803">
    <property type="term" value="F:transposase activity"/>
    <property type="evidence" value="ECO:0007669"/>
    <property type="project" value="InterPro"/>
</dbReference>
<dbReference type="SMART" id="SM01321">
    <property type="entry name" value="Y1_Tnp"/>
    <property type="match status" value="1"/>
</dbReference>
<dbReference type="SUPFAM" id="SSF143422">
    <property type="entry name" value="Transposase IS200-like"/>
    <property type="match status" value="1"/>
</dbReference>
<dbReference type="InterPro" id="IPR036515">
    <property type="entry name" value="Transposase_17_sf"/>
</dbReference>
<dbReference type="GO" id="GO:0006313">
    <property type="term" value="P:DNA transposition"/>
    <property type="evidence" value="ECO:0007669"/>
    <property type="project" value="InterPro"/>
</dbReference>
<evidence type="ECO:0000259" key="1">
    <source>
        <dbReference type="SMART" id="SM01321"/>
    </source>
</evidence>
<comment type="caution">
    <text evidence="2">The sequence shown here is derived from an EMBL/GenBank/DDBJ whole genome shotgun (WGS) entry which is preliminary data.</text>
</comment>
<dbReference type="GO" id="GO:0003677">
    <property type="term" value="F:DNA binding"/>
    <property type="evidence" value="ECO:0007669"/>
    <property type="project" value="InterPro"/>
</dbReference>
<name>A0A0G0CXJ4_9BACT</name>
<dbReference type="EMBL" id="LBQW01000007">
    <property type="protein sequence ID" value="KKP85793.1"/>
    <property type="molecule type" value="Genomic_DNA"/>
</dbReference>
<sequence length="209" mass="24630">MRKHAFETGEYYHIYNRGVDKRKTFLNQYDLDRFLKSLVEFNTKEPIGSIYALSFEKHRFSSPTTKSKKLVSIIAYCVNPNHFHLLLTPLAEKGIEKFMHRIGGYTRYFNEKYKRNGALFQGRFKSKHIPDNNYLLRLGAYINMNNRDPFGNPTTKLSKSSLEEYTKNIKNICDTKIISGQFKNQKEYSKFALEAWQDTPERKEALDMN</sequence>
<dbReference type="Pfam" id="PF01797">
    <property type="entry name" value="Y1_Tnp"/>
    <property type="match status" value="1"/>
</dbReference>
<proteinExistence type="predicted"/>
<gene>
    <name evidence="2" type="ORF">UR88_C0007G0017</name>
</gene>
<evidence type="ECO:0000313" key="3">
    <source>
        <dbReference type="Proteomes" id="UP000186383"/>
    </source>
</evidence>
<dbReference type="InterPro" id="IPR002686">
    <property type="entry name" value="Transposase_17"/>
</dbReference>
<accession>A0A0G0CXJ4</accession>
<organism evidence="2 3">
    <name type="scientific">Candidatus Nomurabacteria bacterium GW2011_GWA1_35_8</name>
    <dbReference type="NCBI Taxonomy" id="1618727"/>
    <lineage>
        <taxon>Bacteria</taxon>
        <taxon>Candidatus Nomuraibacteriota</taxon>
    </lineage>
</organism>
<dbReference type="AlphaFoldDB" id="A0A0G0CXJ4"/>
<dbReference type="Proteomes" id="UP000186383">
    <property type="component" value="Unassembled WGS sequence"/>
</dbReference>
<dbReference type="PANTHER" id="PTHR34322">
    <property type="entry name" value="TRANSPOSASE, Y1_TNP DOMAIN-CONTAINING"/>
    <property type="match status" value="1"/>
</dbReference>
<dbReference type="PANTHER" id="PTHR34322:SF2">
    <property type="entry name" value="TRANSPOSASE IS200-LIKE DOMAIN-CONTAINING PROTEIN"/>
    <property type="match status" value="1"/>
</dbReference>